<feature type="transmembrane region" description="Helical" evidence="1">
    <location>
        <begin position="16"/>
        <end position="38"/>
    </location>
</feature>
<proteinExistence type="predicted"/>
<sequence length="280" mass="30781">MSDLNQTAYWHTDNTLVAGLLLLNPLMVFEVFGSSLVFNETQIFRAAMIKASALMIGSSAMAAIGVSQSSNASHLDILVGLDQYCEDTVQTVRSYHKHGRKSVNIVETQPPTVWKHILTSPSTAHTTFLSATHAFVLYPDQTFVHIALLCNTDFPSPQCNSTVWTCLAELGWVVCRNNACRNYINQASCPALCHSLWGGEGIWHGSWSSVLDSGNDYYYQVAASGFKHDDIWLSGIAACGAKDMTVRPHSGHIICQTLMEAPEQIGENRKSKIKQIKSLS</sequence>
<name>A0A6A4GT31_9AGAR</name>
<keyword evidence="1" id="KW-1133">Transmembrane helix</keyword>
<protein>
    <submittedName>
        <fullName evidence="2">Uncharacterized protein</fullName>
    </submittedName>
</protein>
<evidence type="ECO:0000256" key="1">
    <source>
        <dbReference type="SAM" id="Phobius"/>
    </source>
</evidence>
<keyword evidence="3" id="KW-1185">Reference proteome</keyword>
<dbReference type="EMBL" id="ML769742">
    <property type="protein sequence ID" value="KAE9388460.1"/>
    <property type="molecule type" value="Genomic_DNA"/>
</dbReference>
<gene>
    <name evidence="2" type="ORF">BT96DRAFT_947593</name>
</gene>
<dbReference type="AlphaFoldDB" id="A0A6A4GT31"/>
<dbReference type="Proteomes" id="UP000799118">
    <property type="component" value="Unassembled WGS sequence"/>
</dbReference>
<keyword evidence="1" id="KW-0812">Transmembrane</keyword>
<reference evidence="2" key="1">
    <citation type="journal article" date="2019" name="Environ. Microbiol.">
        <title>Fungal ecological strategies reflected in gene transcription - a case study of two litter decomposers.</title>
        <authorList>
            <person name="Barbi F."/>
            <person name="Kohler A."/>
            <person name="Barry K."/>
            <person name="Baskaran P."/>
            <person name="Daum C."/>
            <person name="Fauchery L."/>
            <person name="Ihrmark K."/>
            <person name="Kuo A."/>
            <person name="LaButti K."/>
            <person name="Lipzen A."/>
            <person name="Morin E."/>
            <person name="Grigoriev I.V."/>
            <person name="Henrissat B."/>
            <person name="Lindahl B."/>
            <person name="Martin F."/>
        </authorList>
    </citation>
    <scope>NUCLEOTIDE SEQUENCE</scope>
    <source>
        <strain evidence="2">JB14</strain>
    </source>
</reference>
<organism evidence="2 3">
    <name type="scientific">Gymnopus androsaceus JB14</name>
    <dbReference type="NCBI Taxonomy" id="1447944"/>
    <lineage>
        <taxon>Eukaryota</taxon>
        <taxon>Fungi</taxon>
        <taxon>Dikarya</taxon>
        <taxon>Basidiomycota</taxon>
        <taxon>Agaricomycotina</taxon>
        <taxon>Agaricomycetes</taxon>
        <taxon>Agaricomycetidae</taxon>
        <taxon>Agaricales</taxon>
        <taxon>Marasmiineae</taxon>
        <taxon>Omphalotaceae</taxon>
        <taxon>Gymnopus</taxon>
    </lineage>
</organism>
<dbReference type="OrthoDB" id="3126610at2759"/>
<evidence type="ECO:0000313" key="3">
    <source>
        <dbReference type="Proteomes" id="UP000799118"/>
    </source>
</evidence>
<accession>A0A6A4GT31</accession>
<keyword evidence="1" id="KW-0472">Membrane</keyword>
<feature type="transmembrane region" description="Helical" evidence="1">
    <location>
        <begin position="47"/>
        <end position="66"/>
    </location>
</feature>
<evidence type="ECO:0000313" key="2">
    <source>
        <dbReference type="EMBL" id="KAE9388460.1"/>
    </source>
</evidence>